<dbReference type="Gene3D" id="1.10.10.60">
    <property type="entry name" value="Homeodomain-like"/>
    <property type="match status" value="1"/>
</dbReference>
<dbReference type="InterPro" id="IPR017930">
    <property type="entry name" value="Myb_dom"/>
</dbReference>
<feature type="domain" description="HTH myb-type" evidence="2">
    <location>
        <begin position="14"/>
        <end position="64"/>
    </location>
</feature>
<dbReference type="Pfam" id="PF00249">
    <property type="entry name" value="Myb_DNA-binding"/>
    <property type="match status" value="1"/>
</dbReference>
<dbReference type="InterPro" id="IPR050560">
    <property type="entry name" value="MYB_TF"/>
</dbReference>
<dbReference type="InterPro" id="IPR001005">
    <property type="entry name" value="SANT/Myb"/>
</dbReference>
<evidence type="ECO:0000259" key="2">
    <source>
        <dbReference type="PROSITE" id="PS51294"/>
    </source>
</evidence>
<dbReference type="CDD" id="cd00167">
    <property type="entry name" value="SANT"/>
    <property type="match status" value="1"/>
</dbReference>
<dbReference type="PROSITE" id="PS51294">
    <property type="entry name" value="HTH_MYB"/>
    <property type="match status" value="1"/>
</dbReference>
<feature type="domain" description="Myb-like" evidence="1">
    <location>
        <begin position="14"/>
        <end position="60"/>
    </location>
</feature>
<keyword evidence="4" id="KW-1185">Reference proteome</keyword>
<protein>
    <submittedName>
        <fullName evidence="3">Uncharacterized protein</fullName>
    </submittedName>
</protein>
<dbReference type="GO" id="GO:0005634">
    <property type="term" value="C:nucleus"/>
    <property type="evidence" value="ECO:0007669"/>
    <property type="project" value="TreeGrafter"/>
</dbReference>
<evidence type="ECO:0000313" key="3">
    <source>
        <dbReference type="EMBL" id="KAG2431234.1"/>
    </source>
</evidence>
<dbReference type="PANTHER" id="PTHR45614:SF25">
    <property type="entry name" value="MYB PROTEIN"/>
    <property type="match status" value="1"/>
</dbReference>
<dbReference type="EMBL" id="JAEHOC010000025">
    <property type="protein sequence ID" value="KAG2431234.1"/>
    <property type="molecule type" value="Genomic_DNA"/>
</dbReference>
<proteinExistence type="predicted"/>
<evidence type="ECO:0000313" key="4">
    <source>
        <dbReference type="Proteomes" id="UP000650467"/>
    </source>
</evidence>
<dbReference type="PANTHER" id="PTHR45614">
    <property type="entry name" value="MYB PROTEIN-RELATED"/>
    <property type="match status" value="1"/>
</dbReference>
<sequence length="803" mass="80775">MVEPCEGVEEDFPRKLPWSEAEDEAIVYAHAQLGNKWSQVSKLIPGRTENDIKNRWHSTVRGRNITRSSPLLPVYARAVAPHCDDPEARRAALQRALQYKQQLQQEALMQQLQQELEQQGLLLEEQQQDQPEQSVLDCYSDDSNAAVAAAAAAAASAAASCSGGCPAGGVAHTPHAAAAPAALANPMDVRFGVCCPPSGLLLPLCPAATTSAVGMGCADMAVDGGGSEEEGGFVDESSKSSSNVVRAWARAGTAGNGGNPASKRRARTNPGMLPAAFMTAAAPSPKSATAAAAAAAGHCSPWSFPAGLETSPLAEDTVKLSGTGGGPDVRPDDVRPHLLLLQQLRQVSQTAEAPASPPPAVQQPQAAATMGMAAEWRPTTPTAPASAPFCGLAHQQPLLQVQQLQQRSVDAAGTSAAAHSRLKQLVACSGYPSALQTAQEPAGLEPTMALCHAATAIATAIASAHIGGPTPPLASQHPSQQPPQAAALAAALAAAAAAASCGGGGGGGLCFDALDVLLDQIDKMDAAMLAGIGPVSEAAAGEQGGLIDDALMAELLGPAPAEPQPAAQIQQMPVQVVDVMTQQHAQPLPASGSSAGACWPSPFSGPQGTAAMGALPLGGLPARPNSAFIGSGGGGDSSSSCFDIFEAAARRGQPAAAVPPLPPLRTSSVISTSGGVSGPVCFYTPSNTPTAAAKSTARTFTCTFDPCSNSTILSLLLAGDSRCGSTDPASAASAGQQGQRSRLGLFAAGGAGTYSNSSSALAYPAGDGVVVTDAHCTLGLGEADMQQVLEGVAGGGGEDMMEL</sequence>
<evidence type="ECO:0000259" key="1">
    <source>
        <dbReference type="PROSITE" id="PS50090"/>
    </source>
</evidence>
<dbReference type="Proteomes" id="UP000650467">
    <property type="component" value="Unassembled WGS sequence"/>
</dbReference>
<organism evidence="3 4">
    <name type="scientific">Chlamydomonas incerta</name>
    <dbReference type="NCBI Taxonomy" id="51695"/>
    <lineage>
        <taxon>Eukaryota</taxon>
        <taxon>Viridiplantae</taxon>
        <taxon>Chlorophyta</taxon>
        <taxon>core chlorophytes</taxon>
        <taxon>Chlorophyceae</taxon>
        <taxon>CS clade</taxon>
        <taxon>Chlamydomonadales</taxon>
        <taxon>Chlamydomonadaceae</taxon>
        <taxon>Chlamydomonas</taxon>
    </lineage>
</organism>
<accession>A0A835VZC8</accession>
<comment type="caution">
    <text evidence="3">The sequence shown here is derived from an EMBL/GenBank/DDBJ whole genome shotgun (WGS) entry which is preliminary data.</text>
</comment>
<dbReference type="OrthoDB" id="545648at2759"/>
<reference evidence="3" key="1">
    <citation type="journal article" date="2020" name="bioRxiv">
        <title>Comparative genomics of Chlamydomonas.</title>
        <authorList>
            <person name="Craig R.J."/>
            <person name="Hasan A.R."/>
            <person name="Ness R.W."/>
            <person name="Keightley P.D."/>
        </authorList>
    </citation>
    <scope>NUCLEOTIDE SEQUENCE</scope>
    <source>
        <strain evidence="3">SAG 7.73</strain>
    </source>
</reference>
<dbReference type="AlphaFoldDB" id="A0A835VZC8"/>
<dbReference type="InterPro" id="IPR009057">
    <property type="entry name" value="Homeodomain-like_sf"/>
</dbReference>
<dbReference type="GO" id="GO:0000978">
    <property type="term" value="F:RNA polymerase II cis-regulatory region sequence-specific DNA binding"/>
    <property type="evidence" value="ECO:0007669"/>
    <property type="project" value="TreeGrafter"/>
</dbReference>
<dbReference type="GO" id="GO:0000981">
    <property type="term" value="F:DNA-binding transcription factor activity, RNA polymerase II-specific"/>
    <property type="evidence" value="ECO:0007669"/>
    <property type="project" value="TreeGrafter"/>
</dbReference>
<gene>
    <name evidence="3" type="ORF">HXX76_009762</name>
</gene>
<dbReference type="SUPFAM" id="SSF46689">
    <property type="entry name" value="Homeodomain-like"/>
    <property type="match status" value="1"/>
</dbReference>
<dbReference type="PROSITE" id="PS50090">
    <property type="entry name" value="MYB_LIKE"/>
    <property type="match status" value="1"/>
</dbReference>
<dbReference type="SMART" id="SM00717">
    <property type="entry name" value="SANT"/>
    <property type="match status" value="1"/>
</dbReference>
<name>A0A835VZC8_CHLIN</name>